<dbReference type="AlphaFoldDB" id="A0A255DW02"/>
<dbReference type="Gene3D" id="3.30.300.30">
    <property type="match status" value="1"/>
</dbReference>
<protein>
    <submittedName>
        <fullName evidence="4">Long-chain fatty acid--CoA ligase</fullName>
        <ecNumber evidence="4">6.2.1.20</ecNumber>
    </submittedName>
</protein>
<evidence type="ECO:0000313" key="5">
    <source>
        <dbReference type="Proteomes" id="UP000216063"/>
    </source>
</evidence>
<dbReference type="EC" id="6.2.1.20" evidence="4"/>
<sequence>MTPLASALTESMTSSTGELTVLDRETDTWRPYPWPEVHARAQQAASLIHETNSHTIGLVGEPTIDLVAALFGALISGRSVSILPTMTRGADPAQWVPATLNRFRDIGVGTVLSHGAELSMLLDDGSPVPVRDVAEVNRHRSGDVVAAHSDVAILQGTAGSTGQPRTAALSPQAVLSNTRGLIQRLGVDAAQDLGCLWLPLYHDMGLTCLVTSAIAGMPLWLAPTAAFAASPFRWLKWLSESRATITAGPNFAYNLIGKYASRVADVDLGSVRVAINGGEPIDCDGLTRFETALAPFGFHASAAAPAYGLAESVCAVTMPAAGTGLLVDELDGPTGKQRHAILGPPIDGMDIRTVPFDGAPPGVGQVEIRGTSMMNGYLGQDATCIENWFPTGDLGYLTDDGLVVCGRAKEIIWIAGRNIFPTEVEQVVAQIPGVREGAVVAVGTPPGSPRPGLLVAAEFRGRDEAAARSAVAQRVAAVCGVAPATVMLLAPGSLPRTSSGKLRRLEVQRQLESVGA</sequence>
<dbReference type="PROSITE" id="PS00455">
    <property type="entry name" value="AMP_BINDING"/>
    <property type="match status" value="1"/>
</dbReference>
<dbReference type="GO" id="GO:0005886">
    <property type="term" value="C:plasma membrane"/>
    <property type="evidence" value="ECO:0007669"/>
    <property type="project" value="TreeGrafter"/>
</dbReference>
<evidence type="ECO:0000259" key="3">
    <source>
        <dbReference type="Pfam" id="PF14535"/>
    </source>
</evidence>
<dbReference type="GO" id="GO:0070566">
    <property type="term" value="F:adenylyltransferase activity"/>
    <property type="evidence" value="ECO:0007669"/>
    <property type="project" value="TreeGrafter"/>
</dbReference>
<dbReference type="Proteomes" id="UP000216063">
    <property type="component" value="Unassembled WGS sequence"/>
</dbReference>
<dbReference type="InterPro" id="IPR020845">
    <property type="entry name" value="AMP-binding_CS"/>
</dbReference>
<dbReference type="NCBIfam" id="NF004510">
    <property type="entry name" value="PRK05851.1"/>
    <property type="match status" value="1"/>
</dbReference>
<dbReference type="InterPro" id="IPR028154">
    <property type="entry name" value="AMP-dep_Lig_C"/>
</dbReference>
<dbReference type="Pfam" id="PF14535">
    <property type="entry name" value="AMP-binding_C_2"/>
    <property type="match status" value="1"/>
</dbReference>
<dbReference type="OrthoDB" id="3671040at2"/>
<dbReference type="PANTHER" id="PTHR22754:SF32">
    <property type="entry name" value="DISCO-INTERACTING PROTEIN 2"/>
    <property type="match status" value="1"/>
</dbReference>
<comment type="caution">
    <text evidence="4">The sequence shown here is derived from an EMBL/GenBank/DDBJ whole genome shotgun (WGS) entry which is preliminary data.</text>
</comment>
<evidence type="ECO:0000256" key="1">
    <source>
        <dbReference type="ARBA" id="ARBA00006432"/>
    </source>
</evidence>
<evidence type="ECO:0000259" key="2">
    <source>
        <dbReference type="Pfam" id="PF00501"/>
    </source>
</evidence>
<dbReference type="Pfam" id="PF00501">
    <property type="entry name" value="AMP-binding"/>
    <property type="match status" value="1"/>
</dbReference>
<gene>
    <name evidence="4" type="ORF">CG716_06635</name>
</gene>
<dbReference type="GO" id="GO:0006633">
    <property type="term" value="P:fatty acid biosynthetic process"/>
    <property type="evidence" value="ECO:0007669"/>
    <property type="project" value="TreeGrafter"/>
</dbReference>
<dbReference type="PANTHER" id="PTHR22754">
    <property type="entry name" value="DISCO-INTERACTING PROTEIN 2 DIP2 -RELATED"/>
    <property type="match status" value="1"/>
</dbReference>
<dbReference type="InterPro" id="IPR000873">
    <property type="entry name" value="AMP-dep_synth/lig_dom"/>
</dbReference>
<feature type="domain" description="AMP-dependent ligase C-terminal" evidence="3">
    <location>
        <begin position="416"/>
        <end position="505"/>
    </location>
</feature>
<feature type="domain" description="AMP-dependent synthetase/ligase" evidence="2">
    <location>
        <begin position="24"/>
        <end position="378"/>
    </location>
</feature>
<name>A0A255DW02_9MYCO</name>
<dbReference type="GO" id="GO:0008922">
    <property type="term" value="F:long-chain fatty acid [acyl-carrier-protein] ligase activity"/>
    <property type="evidence" value="ECO:0007669"/>
    <property type="project" value="UniProtKB-EC"/>
</dbReference>
<dbReference type="InterPro" id="IPR042099">
    <property type="entry name" value="ANL_N_sf"/>
</dbReference>
<organism evidence="4 5">
    <name type="scientific">Mycolicibacterium sphagni</name>
    <dbReference type="NCBI Taxonomy" id="1786"/>
    <lineage>
        <taxon>Bacteria</taxon>
        <taxon>Bacillati</taxon>
        <taxon>Actinomycetota</taxon>
        <taxon>Actinomycetes</taxon>
        <taxon>Mycobacteriales</taxon>
        <taxon>Mycobacteriaceae</taxon>
        <taxon>Mycolicibacterium</taxon>
    </lineage>
</organism>
<dbReference type="InterPro" id="IPR045851">
    <property type="entry name" value="AMP-bd_C_sf"/>
</dbReference>
<dbReference type="Gene3D" id="3.40.50.12780">
    <property type="entry name" value="N-terminal domain of ligase-like"/>
    <property type="match status" value="1"/>
</dbReference>
<accession>A0A255DW02</accession>
<dbReference type="SUPFAM" id="SSF56801">
    <property type="entry name" value="Acetyl-CoA synthetase-like"/>
    <property type="match status" value="1"/>
</dbReference>
<evidence type="ECO:0000313" key="4">
    <source>
        <dbReference type="EMBL" id="OYN81202.1"/>
    </source>
</evidence>
<proteinExistence type="inferred from homology"/>
<keyword evidence="4" id="KW-0436">Ligase</keyword>
<dbReference type="RefSeq" id="WP_094477661.1">
    <property type="nucleotide sequence ID" value="NZ_NOZR01000004.1"/>
</dbReference>
<comment type="similarity">
    <text evidence="1">Belongs to the ATP-dependent AMP-binding enzyme family.</text>
</comment>
<keyword evidence="5" id="KW-1185">Reference proteome</keyword>
<dbReference type="EMBL" id="NOZR01000004">
    <property type="protein sequence ID" value="OYN81202.1"/>
    <property type="molecule type" value="Genomic_DNA"/>
</dbReference>
<reference evidence="4 5" key="1">
    <citation type="submission" date="2017-07" db="EMBL/GenBank/DDBJ databases">
        <title>The new phylogeny of genus Mycobacterium.</title>
        <authorList>
            <person name="Tortoli E."/>
            <person name="Trovato A."/>
            <person name="Cirillo D.M."/>
        </authorList>
    </citation>
    <scope>NUCLEOTIDE SEQUENCE [LARGE SCALE GENOMIC DNA]</scope>
    <source>
        <strain evidence="4 5">ATCC 33027</strain>
    </source>
</reference>